<evidence type="ECO:0008006" key="4">
    <source>
        <dbReference type="Google" id="ProtNLM"/>
    </source>
</evidence>
<name>A0AAD5LDH8_PYTIN</name>
<keyword evidence="3" id="KW-1185">Reference proteome</keyword>
<dbReference type="EMBL" id="JAKCXM010000261">
    <property type="protein sequence ID" value="KAJ0397228.1"/>
    <property type="molecule type" value="Genomic_DNA"/>
</dbReference>
<feature type="transmembrane region" description="Helical" evidence="1">
    <location>
        <begin position="376"/>
        <end position="398"/>
    </location>
</feature>
<sequence>MTRWHPRLRLVVDLLVLTYVFSLDLLDLYFKTQWIGPHDSFSFSAVGSQVLQREPLAASSTTAVRRSGWASFLETCERLFPIGDDFFLHVLAENCRFGPSIGNTSISVPRVIFASSMRVDSVAWAACRLLRGDRRPRVCRSSLVERFAARYNIAETPVLIQPASQGTWTTPAVHALEWDDDEQPWITAPGGAAEAEILELLRVIAESFPLGRVVCVEGFALEGPGHYVATLFGCGSPSRFESALAGVRAPMLARFLQNKAWMTSDRLSVWGLHFLMRENCISRFHVFDQATTATKTLALTLTHRTHINYSSSGPLYVLVIAIDLFVVTVNLLSTAELVATVPWARMRPGHPGLRSGRLVTSDYVGVLTRRMLRSPLFSVLTSASQLVSWTVVLVNSIVWTWTESRWGRVRAFLSTIRFWSLVLVALNSLWNVFVFLTERHAYIFVKRAYVSMFEVLVVSSSVAYVYRETLFAISGDKHALEGQRLADTQAFRGKIAYANAYPEGSEDTLLTPLAVAWTIYRPLVEIIAWSFTGSASIAVMRYLRHMARVCRPRRTHTPTSLIAAAPTALMWAHSGSIKRVGDGPQRIVLQTARGLTATAAPPRRYQRLPIEQILGVPLRARSLIRNWVAMDIEIDDEGRDTNTRRPNASPRGGSTLRVLQSATLVDHGVLVVDGSRLRGRRGFFGTIPTWTTRSAFADPQDRARHLTALR</sequence>
<gene>
    <name evidence="2" type="ORF">P43SY_005246</name>
</gene>
<keyword evidence="1" id="KW-0472">Membrane</keyword>
<evidence type="ECO:0000313" key="3">
    <source>
        <dbReference type="Proteomes" id="UP001209570"/>
    </source>
</evidence>
<accession>A0AAD5LDH8</accession>
<reference evidence="2" key="1">
    <citation type="submission" date="2021-12" db="EMBL/GenBank/DDBJ databases">
        <title>Prjna785345.</title>
        <authorList>
            <person name="Rujirawat T."/>
            <person name="Krajaejun T."/>
        </authorList>
    </citation>
    <scope>NUCLEOTIDE SEQUENCE</scope>
    <source>
        <strain evidence="2">Pi057C3</strain>
    </source>
</reference>
<protein>
    <recommendedName>
        <fullName evidence="4">Transmembrane protein</fullName>
    </recommendedName>
</protein>
<organism evidence="2 3">
    <name type="scientific">Pythium insidiosum</name>
    <name type="common">Pythiosis disease agent</name>
    <dbReference type="NCBI Taxonomy" id="114742"/>
    <lineage>
        <taxon>Eukaryota</taxon>
        <taxon>Sar</taxon>
        <taxon>Stramenopiles</taxon>
        <taxon>Oomycota</taxon>
        <taxon>Peronosporomycetes</taxon>
        <taxon>Pythiales</taxon>
        <taxon>Pythiaceae</taxon>
        <taxon>Pythium</taxon>
    </lineage>
</organism>
<feature type="transmembrane region" description="Helical" evidence="1">
    <location>
        <begin position="418"/>
        <end position="436"/>
    </location>
</feature>
<dbReference type="AlphaFoldDB" id="A0AAD5LDH8"/>
<feature type="transmembrane region" description="Helical" evidence="1">
    <location>
        <begin position="448"/>
        <end position="466"/>
    </location>
</feature>
<dbReference type="Proteomes" id="UP001209570">
    <property type="component" value="Unassembled WGS sequence"/>
</dbReference>
<comment type="caution">
    <text evidence="2">The sequence shown here is derived from an EMBL/GenBank/DDBJ whole genome shotgun (WGS) entry which is preliminary data.</text>
</comment>
<keyword evidence="1" id="KW-0812">Transmembrane</keyword>
<proteinExistence type="predicted"/>
<evidence type="ECO:0000256" key="1">
    <source>
        <dbReference type="SAM" id="Phobius"/>
    </source>
</evidence>
<keyword evidence="1" id="KW-1133">Transmembrane helix</keyword>
<evidence type="ECO:0000313" key="2">
    <source>
        <dbReference type="EMBL" id="KAJ0397228.1"/>
    </source>
</evidence>
<feature type="transmembrane region" description="Helical" evidence="1">
    <location>
        <begin position="315"/>
        <end position="339"/>
    </location>
</feature>
<feature type="transmembrane region" description="Helical" evidence="1">
    <location>
        <begin position="526"/>
        <end position="543"/>
    </location>
</feature>